<dbReference type="Gene3D" id="3.30.565.10">
    <property type="entry name" value="Histidine kinase-like ATPase, C-terminal domain"/>
    <property type="match status" value="1"/>
</dbReference>
<dbReference type="Pfam" id="PF00072">
    <property type="entry name" value="Response_reg"/>
    <property type="match status" value="1"/>
</dbReference>
<evidence type="ECO:0000259" key="8">
    <source>
        <dbReference type="PROSITE" id="PS50109"/>
    </source>
</evidence>
<dbReference type="InterPro" id="IPR003594">
    <property type="entry name" value="HATPase_dom"/>
</dbReference>
<protein>
    <recommendedName>
        <fullName evidence="2">histidine kinase</fullName>
        <ecNumber evidence="2">2.7.13.3</ecNumber>
    </recommendedName>
</protein>
<dbReference type="AlphaFoldDB" id="B2KE02"/>
<dbReference type="OrthoDB" id="9812260at2"/>
<dbReference type="CDD" id="cd00075">
    <property type="entry name" value="HATPase"/>
    <property type="match status" value="1"/>
</dbReference>
<accession>B2KE02</accession>
<keyword evidence="7" id="KW-0175">Coiled coil</keyword>
<evidence type="ECO:0000259" key="9">
    <source>
        <dbReference type="PROSITE" id="PS50110"/>
    </source>
</evidence>
<dbReference type="RefSeq" id="WP_012415363.1">
    <property type="nucleotide sequence ID" value="NC_010644.1"/>
</dbReference>
<dbReference type="Gene3D" id="3.40.50.2300">
    <property type="match status" value="1"/>
</dbReference>
<dbReference type="EC" id="2.7.13.3" evidence="2"/>
<dbReference type="EMBL" id="CP001055">
    <property type="protein sequence ID" value="ACC98748.1"/>
    <property type="molecule type" value="Genomic_DNA"/>
</dbReference>
<dbReference type="Proteomes" id="UP000001029">
    <property type="component" value="Chromosome"/>
</dbReference>
<evidence type="ECO:0000313" key="11">
    <source>
        <dbReference type="Proteomes" id="UP000001029"/>
    </source>
</evidence>
<dbReference type="SUPFAM" id="SSF47384">
    <property type="entry name" value="Homodimeric domain of signal transducing histidine kinase"/>
    <property type="match status" value="1"/>
</dbReference>
<comment type="catalytic activity">
    <reaction evidence="1">
        <text>ATP + protein L-histidine = ADP + protein N-phospho-L-histidine.</text>
        <dbReference type="EC" id="2.7.13.3"/>
    </reaction>
</comment>
<organism evidence="10 11">
    <name type="scientific">Elusimicrobium minutum (strain Pei191)</name>
    <dbReference type="NCBI Taxonomy" id="445932"/>
    <lineage>
        <taxon>Bacteria</taxon>
        <taxon>Pseudomonadati</taxon>
        <taxon>Elusimicrobiota</taxon>
        <taxon>Elusimicrobia</taxon>
        <taxon>Elusimicrobiales</taxon>
        <taxon>Elusimicrobiaceae</taxon>
        <taxon>Elusimicrobium</taxon>
    </lineage>
</organism>
<evidence type="ECO:0000256" key="3">
    <source>
        <dbReference type="ARBA" id="ARBA00022553"/>
    </source>
</evidence>
<evidence type="ECO:0000256" key="2">
    <source>
        <dbReference type="ARBA" id="ARBA00012438"/>
    </source>
</evidence>
<dbReference type="SMART" id="SM00448">
    <property type="entry name" value="REC"/>
    <property type="match status" value="1"/>
</dbReference>
<dbReference type="InterPro" id="IPR004358">
    <property type="entry name" value="Sig_transdc_His_kin-like_C"/>
</dbReference>
<dbReference type="InterPro" id="IPR036097">
    <property type="entry name" value="HisK_dim/P_sf"/>
</dbReference>
<name>B2KE02_ELUMP</name>
<dbReference type="SUPFAM" id="SSF55874">
    <property type="entry name" value="ATPase domain of HSP90 chaperone/DNA topoisomerase II/histidine kinase"/>
    <property type="match status" value="1"/>
</dbReference>
<dbReference type="InterPro" id="IPR001789">
    <property type="entry name" value="Sig_transdc_resp-reg_receiver"/>
</dbReference>
<dbReference type="FunFam" id="3.30.565.10:FF:000006">
    <property type="entry name" value="Sensor histidine kinase WalK"/>
    <property type="match status" value="1"/>
</dbReference>
<dbReference type="SMART" id="SM00387">
    <property type="entry name" value="HATPase_c"/>
    <property type="match status" value="1"/>
</dbReference>
<gene>
    <name evidence="10" type="ordered locus">Emin_1198</name>
</gene>
<dbReference type="STRING" id="445932.Emin_1198"/>
<dbReference type="PRINTS" id="PR00344">
    <property type="entry name" value="BCTRLSENSOR"/>
</dbReference>
<dbReference type="GO" id="GO:0000155">
    <property type="term" value="F:phosphorelay sensor kinase activity"/>
    <property type="evidence" value="ECO:0007669"/>
    <property type="project" value="InterPro"/>
</dbReference>
<feature type="domain" description="Response regulatory" evidence="9">
    <location>
        <begin position="7"/>
        <end position="121"/>
    </location>
</feature>
<dbReference type="SMART" id="SM00388">
    <property type="entry name" value="HisKA"/>
    <property type="match status" value="1"/>
</dbReference>
<dbReference type="Gene3D" id="1.10.287.130">
    <property type="match status" value="1"/>
</dbReference>
<evidence type="ECO:0000256" key="7">
    <source>
        <dbReference type="SAM" id="Coils"/>
    </source>
</evidence>
<dbReference type="InterPro" id="IPR003661">
    <property type="entry name" value="HisK_dim/P_dom"/>
</dbReference>
<dbReference type="InterPro" id="IPR005467">
    <property type="entry name" value="His_kinase_dom"/>
</dbReference>
<dbReference type="PROSITE" id="PS50110">
    <property type="entry name" value="RESPONSE_REGULATORY"/>
    <property type="match status" value="1"/>
</dbReference>
<evidence type="ECO:0000256" key="1">
    <source>
        <dbReference type="ARBA" id="ARBA00000085"/>
    </source>
</evidence>
<proteinExistence type="predicted"/>
<dbReference type="InterPro" id="IPR011006">
    <property type="entry name" value="CheY-like_superfamily"/>
</dbReference>
<keyword evidence="4" id="KW-0808">Transferase</keyword>
<dbReference type="Pfam" id="PF00512">
    <property type="entry name" value="HisKA"/>
    <property type="match status" value="1"/>
</dbReference>
<keyword evidence="5 10" id="KW-0418">Kinase</keyword>
<evidence type="ECO:0000256" key="6">
    <source>
        <dbReference type="PROSITE-ProRule" id="PRU00169"/>
    </source>
</evidence>
<sequence length="375" mass="42342">MEETQIKILVVDDDNNLRETLADLLEMEGYYVYQAASGKECMDIVSSEFFNIIIMDYNLPDMTGLDIIKQIRSFNTETQILMVTAHASLNAMIGAMQESVYDFLIKPVDFTYLKRTIKRALEIFHLEQSNKELLEQLKKSNEDLKKLDNIKSKFFSIVSHDLSNSLMTLKMSFDMLKKKLVLDEDQEKKAGYMRESIDQIEHLIRDLVDWAAIEKGKLRIDKKNMELSSVIRNMVAVFKEKAMVSRGVNVVFDTSGDMMVLADEKRIKQVISNILENALRHSQDNGLIEVIVSKVDSKNAKVSIRDTGDGIDPADAPKLFDSFSQIGEKGKVGRLGLGLSISKDIVINHGGKIWAESEGRGKGTAFSFTLPLINN</sequence>
<keyword evidence="11" id="KW-1185">Reference proteome</keyword>
<dbReference type="HOGENOM" id="CLU_000445_114_72_0"/>
<evidence type="ECO:0000256" key="5">
    <source>
        <dbReference type="ARBA" id="ARBA00022777"/>
    </source>
</evidence>
<feature type="modified residue" description="4-aspartylphosphate" evidence="6">
    <location>
        <position position="56"/>
    </location>
</feature>
<dbReference type="PANTHER" id="PTHR43547:SF2">
    <property type="entry name" value="HYBRID SIGNAL TRANSDUCTION HISTIDINE KINASE C"/>
    <property type="match status" value="1"/>
</dbReference>
<dbReference type="InterPro" id="IPR036890">
    <property type="entry name" value="HATPase_C_sf"/>
</dbReference>
<evidence type="ECO:0000313" key="10">
    <source>
        <dbReference type="EMBL" id="ACC98748.1"/>
    </source>
</evidence>
<feature type="domain" description="Histidine kinase" evidence="8">
    <location>
        <begin position="157"/>
        <end position="374"/>
    </location>
</feature>
<dbReference type="KEGG" id="emi:Emin_1198"/>
<evidence type="ECO:0000256" key="4">
    <source>
        <dbReference type="ARBA" id="ARBA00022679"/>
    </source>
</evidence>
<feature type="coiled-coil region" evidence="7">
    <location>
        <begin position="123"/>
        <end position="150"/>
    </location>
</feature>
<dbReference type="PANTHER" id="PTHR43547">
    <property type="entry name" value="TWO-COMPONENT HISTIDINE KINASE"/>
    <property type="match status" value="1"/>
</dbReference>
<reference evidence="10 11" key="1">
    <citation type="journal article" date="2009" name="Appl. Environ. Microbiol.">
        <title>Genomic analysis of 'Elusimicrobium minutum,' the first cultivated representative of the phylum 'Elusimicrobia' (formerly termite group 1).</title>
        <authorList>
            <person name="Herlemann D.P.R."/>
            <person name="Geissinger O."/>
            <person name="Ikeda-Ohtsubo W."/>
            <person name="Kunin V."/>
            <person name="Sun H."/>
            <person name="Lapidus A."/>
            <person name="Hugenholtz P."/>
            <person name="Brune A."/>
        </authorList>
    </citation>
    <scope>NUCLEOTIDE SEQUENCE [LARGE SCALE GENOMIC DNA]</scope>
    <source>
        <strain evidence="10 11">Pei191</strain>
    </source>
</reference>
<dbReference type="SUPFAM" id="SSF52172">
    <property type="entry name" value="CheY-like"/>
    <property type="match status" value="1"/>
</dbReference>
<dbReference type="Pfam" id="PF02518">
    <property type="entry name" value="HATPase_c"/>
    <property type="match status" value="1"/>
</dbReference>
<keyword evidence="3 6" id="KW-0597">Phosphoprotein</keyword>
<dbReference type="PROSITE" id="PS50109">
    <property type="entry name" value="HIS_KIN"/>
    <property type="match status" value="1"/>
</dbReference>